<comment type="caution">
    <text evidence="1">The sequence shown here is derived from an EMBL/GenBank/DDBJ whole genome shotgun (WGS) entry which is preliminary data.</text>
</comment>
<keyword evidence="2" id="KW-1185">Reference proteome</keyword>
<organism evidence="1 2">
    <name type="scientific">Prototheca wickerhamii</name>
    <dbReference type="NCBI Taxonomy" id="3111"/>
    <lineage>
        <taxon>Eukaryota</taxon>
        <taxon>Viridiplantae</taxon>
        <taxon>Chlorophyta</taxon>
        <taxon>core chlorophytes</taxon>
        <taxon>Trebouxiophyceae</taxon>
        <taxon>Chlorellales</taxon>
        <taxon>Chlorellaceae</taxon>
        <taxon>Prototheca</taxon>
    </lineage>
</organism>
<name>A0AAD9IJK8_PROWI</name>
<accession>A0AAD9IJK8</accession>
<dbReference type="EMBL" id="JASFZW010000006">
    <property type="protein sequence ID" value="KAK2077362.1"/>
    <property type="molecule type" value="Genomic_DNA"/>
</dbReference>
<dbReference type="AlphaFoldDB" id="A0AAD9IJK8"/>
<proteinExistence type="predicted"/>
<protein>
    <submittedName>
        <fullName evidence="1">Uncharacterized protein</fullName>
    </submittedName>
</protein>
<evidence type="ECO:0000313" key="1">
    <source>
        <dbReference type="EMBL" id="KAK2077362.1"/>
    </source>
</evidence>
<sequence>MRLHSTTDGDAWATIKIDEDKTYAYRRFYMIGTIDRQPNFTGTIKYTDQRAATWPVMTTYPRTRLGECVKEPVPGYCIPFGDNKGAGCMLVVDNALPGSTLFMRLHSTVDGDAWATIKIDADKTYAYRRFYMIGTIDRQPNFTGTIEYTDQRAVTWPVMTTYPRTRLGECVKESVPVKGHHWLRCAYSLTMPDGETLALEYYKVDPEGLSYLTLH</sequence>
<gene>
    <name evidence="1" type="ORF">QBZ16_004207</name>
</gene>
<dbReference type="Proteomes" id="UP001255856">
    <property type="component" value="Unassembled WGS sequence"/>
</dbReference>
<reference evidence="1" key="1">
    <citation type="submission" date="2021-01" db="EMBL/GenBank/DDBJ databases">
        <authorList>
            <person name="Eckstrom K.M.E."/>
        </authorList>
    </citation>
    <scope>NUCLEOTIDE SEQUENCE</scope>
    <source>
        <strain evidence="1">UVCC 0001</strain>
    </source>
</reference>
<evidence type="ECO:0000313" key="2">
    <source>
        <dbReference type="Proteomes" id="UP001255856"/>
    </source>
</evidence>